<dbReference type="Proteomes" id="UP000198785">
    <property type="component" value="Unassembled WGS sequence"/>
</dbReference>
<comment type="pathway">
    <text evidence="3 15">Cofactor biosynthesis; FMN biosynthesis; FMN from riboflavin (ATP route): step 1/1.</text>
</comment>
<evidence type="ECO:0000256" key="14">
    <source>
        <dbReference type="ARBA" id="ARBA00049494"/>
    </source>
</evidence>
<dbReference type="InterPro" id="IPR023465">
    <property type="entry name" value="Riboflavin_kinase_dom_sf"/>
</dbReference>
<evidence type="ECO:0000256" key="8">
    <source>
        <dbReference type="ARBA" id="ARBA00022741"/>
    </source>
</evidence>
<evidence type="ECO:0000256" key="2">
    <source>
        <dbReference type="ARBA" id="ARBA00004726"/>
    </source>
</evidence>
<dbReference type="InterPro" id="IPR015864">
    <property type="entry name" value="FAD_synthase"/>
</dbReference>
<dbReference type="CDD" id="cd02064">
    <property type="entry name" value="FAD_synthetase_N"/>
    <property type="match status" value="1"/>
</dbReference>
<evidence type="ECO:0000256" key="9">
    <source>
        <dbReference type="ARBA" id="ARBA00022777"/>
    </source>
</evidence>
<dbReference type="GO" id="GO:0009231">
    <property type="term" value="P:riboflavin biosynthetic process"/>
    <property type="evidence" value="ECO:0007669"/>
    <property type="project" value="InterPro"/>
</dbReference>
<dbReference type="FunFam" id="3.40.50.620:FF:000021">
    <property type="entry name" value="Riboflavin biosynthesis protein"/>
    <property type="match status" value="1"/>
</dbReference>
<keyword evidence="9 15" id="KW-0418">Kinase</keyword>
<comment type="function">
    <text evidence="1">Catalyzes the phosphorylation of riboflavin to FMN followed by the adenylation of FMN to FAD.</text>
</comment>
<keyword evidence="18" id="KW-1185">Reference proteome</keyword>
<dbReference type="GO" id="GO:0008531">
    <property type="term" value="F:riboflavin kinase activity"/>
    <property type="evidence" value="ECO:0007669"/>
    <property type="project" value="UniProtKB-UniRule"/>
</dbReference>
<keyword evidence="12" id="KW-0511">Multifunctional enzyme</keyword>
<dbReference type="InterPro" id="IPR002606">
    <property type="entry name" value="Riboflavin_kinase_bac"/>
</dbReference>
<dbReference type="GO" id="GO:0006747">
    <property type="term" value="P:FAD biosynthetic process"/>
    <property type="evidence" value="ECO:0007669"/>
    <property type="project" value="UniProtKB-UniRule"/>
</dbReference>
<evidence type="ECO:0000256" key="5">
    <source>
        <dbReference type="ARBA" id="ARBA00022643"/>
    </source>
</evidence>
<dbReference type="Pfam" id="PF06574">
    <property type="entry name" value="FAD_syn"/>
    <property type="match status" value="1"/>
</dbReference>
<dbReference type="Gene3D" id="3.40.50.620">
    <property type="entry name" value="HUPs"/>
    <property type="match status" value="1"/>
</dbReference>
<evidence type="ECO:0000256" key="4">
    <source>
        <dbReference type="ARBA" id="ARBA00022630"/>
    </source>
</evidence>
<evidence type="ECO:0000256" key="15">
    <source>
        <dbReference type="PIRNR" id="PIRNR004491"/>
    </source>
</evidence>
<keyword evidence="8 15" id="KW-0547">Nucleotide-binding</keyword>
<keyword evidence="11 15" id="KW-0067">ATP-binding</keyword>
<dbReference type="PIRSF" id="PIRSF004491">
    <property type="entry name" value="FAD_Synth"/>
    <property type="match status" value="1"/>
</dbReference>
<evidence type="ECO:0000256" key="11">
    <source>
        <dbReference type="ARBA" id="ARBA00022840"/>
    </source>
</evidence>
<evidence type="ECO:0000256" key="10">
    <source>
        <dbReference type="ARBA" id="ARBA00022827"/>
    </source>
</evidence>
<evidence type="ECO:0000256" key="6">
    <source>
        <dbReference type="ARBA" id="ARBA00022679"/>
    </source>
</evidence>
<keyword evidence="5 15" id="KW-0288">FMN</keyword>
<sequence>MKIYRSLDEFGTLPNAVVTIGTFDGVHIGHQKILAKLKEVAEKTQGETVLLTFFPHPRLIINPNDDSLRLINDIEEKAHRLALAGIDHLIITPFTRDFSNLSAEEYISDVLVGKLGTKHIVIGYDHHFGKNRAGSIKDLKHYASIFDYVVEQIPEQDIEDVAVSSTRVRESLIKGDIETANKYLGYPFELTGSIIKGDQIGREIGFPTANLNIHEQHKLIPAYGIYAVEAEIYPAMPQIHTGEYMHPQPERVAKGMAYIGTRPTIDGMSRKIEINLLDFKDDIYKKTLRVKFLKFIRHDQRFESLDLMREQIKQDEVAIRQYFDEEGSLR</sequence>
<dbReference type="InterPro" id="IPR023468">
    <property type="entry name" value="Riboflavin_kinase"/>
</dbReference>
<feature type="domain" description="Riboflavin kinase" evidence="16">
    <location>
        <begin position="183"/>
        <end position="324"/>
    </location>
</feature>
<dbReference type="PANTHER" id="PTHR22749:SF6">
    <property type="entry name" value="RIBOFLAVIN KINASE"/>
    <property type="match status" value="1"/>
</dbReference>
<dbReference type="PANTHER" id="PTHR22749">
    <property type="entry name" value="RIBOFLAVIN KINASE/FMN ADENYLYLTRANSFERASE"/>
    <property type="match status" value="1"/>
</dbReference>
<dbReference type="UniPathway" id="UPA00276">
    <property type="reaction ID" value="UER00406"/>
</dbReference>
<dbReference type="STRING" id="683125.SAMN05660206_102135"/>
<dbReference type="GO" id="GO:0005524">
    <property type="term" value="F:ATP binding"/>
    <property type="evidence" value="ECO:0007669"/>
    <property type="project" value="UniProtKB-UniRule"/>
</dbReference>
<dbReference type="UniPathway" id="UPA00277">
    <property type="reaction ID" value="UER00407"/>
</dbReference>
<dbReference type="AlphaFoldDB" id="A0A1I6Q5Z9"/>
<name>A0A1I6Q5Z9_9SPHI</name>
<dbReference type="InterPro" id="IPR014729">
    <property type="entry name" value="Rossmann-like_a/b/a_fold"/>
</dbReference>
<dbReference type="NCBIfam" id="NF004162">
    <property type="entry name" value="PRK05627.1-5"/>
    <property type="match status" value="1"/>
</dbReference>
<dbReference type="GO" id="GO:0003919">
    <property type="term" value="F:FMN adenylyltransferase activity"/>
    <property type="evidence" value="ECO:0007669"/>
    <property type="project" value="UniProtKB-UniRule"/>
</dbReference>
<evidence type="ECO:0000256" key="13">
    <source>
        <dbReference type="ARBA" id="ARBA00047880"/>
    </source>
</evidence>
<evidence type="ECO:0000256" key="3">
    <source>
        <dbReference type="ARBA" id="ARBA00005201"/>
    </source>
</evidence>
<protein>
    <recommendedName>
        <fullName evidence="15">Riboflavin biosynthesis protein</fullName>
    </recommendedName>
    <domain>
        <recommendedName>
            <fullName evidence="15">Riboflavin kinase</fullName>
            <ecNumber evidence="15">2.7.1.26</ecNumber>
        </recommendedName>
        <alternativeName>
            <fullName evidence="15">Flavokinase</fullName>
        </alternativeName>
    </domain>
    <domain>
        <recommendedName>
            <fullName evidence="15">FMN adenylyltransferase</fullName>
            <ecNumber evidence="15">2.7.7.2</ecNumber>
        </recommendedName>
        <alternativeName>
            <fullName evidence="15">FAD pyrophosphorylase</fullName>
        </alternativeName>
        <alternativeName>
            <fullName evidence="15">FAD synthase</fullName>
        </alternativeName>
    </domain>
</protein>
<dbReference type="EC" id="2.7.7.2" evidence="15"/>
<comment type="pathway">
    <text evidence="2 15">Cofactor biosynthesis; FAD biosynthesis; FAD from FMN: step 1/1.</text>
</comment>
<comment type="catalytic activity">
    <reaction evidence="13 15">
        <text>riboflavin + ATP = FMN + ADP + H(+)</text>
        <dbReference type="Rhea" id="RHEA:14357"/>
        <dbReference type="ChEBI" id="CHEBI:15378"/>
        <dbReference type="ChEBI" id="CHEBI:30616"/>
        <dbReference type="ChEBI" id="CHEBI:57986"/>
        <dbReference type="ChEBI" id="CHEBI:58210"/>
        <dbReference type="ChEBI" id="CHEBI:456216"/>
        <dbReference type="EC" id="2.7.1.26"/>
    </reaction>
</comment>
<dbReference type="NCBIfam" id="TIGR00083">
    <property type="entry name" value="ribF"/>
    <property type="match status" value="1"/>
</dbReference>
<dbReference type="Gene3D" id="2.40.30.30">
    <property type="entry name" value="Riboflavin kinase-like"/>
    <property type="match status" value="1"/>
</dbReference>
<evidence type="ECO:0000259" key="16">
    <source>
        <dbReference type="SMART" id="SM00904"/>
    </source>
</evidence>
<dbReference type="Pfam" id="PF01687">
    <property type="entry name" value="Flavokinase"/>
    <property type="match status" value="1"/>
</dbReference>
<dbReference type="RefSeq" id="WP_093363697.1">
    <property type="nucleotide sequence ID" value="NZ_FOZZ01000002.1"/>
</dbReference>
<evidence type="ECO:0000256" key="12">
    <source>
        <dbReference type="ARBA" id="ARBA00023268"/>
    </source>
</evidence>
<dbReference type="SUPFAM" id="SSF82114">
    <property type="entry name" value="Riboflavin kinase-like"/>
    <property type="match status" value="1"/>
</dbReference>
<dbReference type="InterPro" id="IPR004821">
    <property type="entry name" value="Cyt_trans-like"/>
</dbReference>
<dbReference type="GO" id="GO:0009398">
    <property type="term" value="P:FMN biosynthetic process"/>
    <property type="evidence" value="ECO:0007669"/>
    <property type="project" value="UniProtKB-UniRule"/>
</dbReference>
<dbReference type="NCBIfam" id="NF004160">
    <property type="entry name" value="PRK05627.1-3"/>
    <property type="match status" value="1"/>
</dbReference>
<dbReference type="SMART" id="SM00904">
    <property type="entry name" value="Flavokinase"/>
    <property type="match status" value="1"/>
</dbReference>
<keyword evidence="7 15" id="KW-0548">Nucleotidyltransferase</keyword>
<dbReference type="EC" id="2.7.1.26" evidence="15"/>
<keyword evidence="10 15" id="KW-0274">FAD</keyword>
<dbReference type="NCBIfam" id="TIGR00125">
    <property type="entry name" value="cyt_tran_rel"/>
    <property type="match status" value="1"/>
</dbReference>
<keyword evidence="4 15" id="KW-0285">Flavoprotein</keyword>
<comment type="similarity">
    <text evidence="15">Belongs to the ribF family.</text>
</comment>
<dbReference type="EMBL" id="FOZZ01000002">
    <property type="protein sequence ID" value="SFS47720.1"/>
    <property type="molecule type" value="Genomic_DNA"/>
</dbReference>
<comment type="catalytic activity">
    <reaction evidence="14 15">
        <text>FMN + ATP + H(+) = FAD + diphosphate</text>
        <dbReference type="Rhea" id="RHEA:17237"/>
        <dbReference type="ChEBI" id="CHEBI:15378"/>
        <dbReference type="ChEBI" id="CHEBI:30616"/>
        <dbReference type="ChEBI" id="CHEBI:33019"/>
        <dbReference type="ChEBI" id="CHEBI:57692"/>
        <dbReference type="ChEBI" id="CHEBI:58210"/>
        <dbReference type="EC" id="2.7.7.2"/>
    </reaction>
</comment>
<evidence type="ECO:0000256" key="1">
    <source>
        <dbReference type="ARBA" id="ARBA00002121"/>
    </source>
</evidence>
<accession>A0A1I6Q5Z9</accession>
<organism evidence="17 18">
    <name type="scientific">Sphingobacterium wenxiniae</name>
    <dbReference type="NCBI Taxonomy" id="683125"/>
    <lineage>
        <taxon>Bacteria</taxon>
        <taxon>Pseudomonadati</taxon>
        <taxon>Bacteroidota</taxon>
        <taxon>Sphingobacteriia</taxon>
        <taxon>Sphingobacteriales</taxon>
        <taxon>Sphingobacteriaceae</taxon>
        <taxon>Sphingobacterium</taxon>
    </lineage>
</organism>
<dbReference type="OrthoDB" id="9803667at2"/>
<evidence type="ECO:0000256" key="7">
    <source>
        <dbReference type="ARBA" id="ARBA00022695"/>
    </source>
</evidence>
<dbReference type="SUPFAM" id="SSF52374">
    <property type="entry name" value="Nucleotidylyl transferase"/>
    <property type="match status" value="1"/>
</dbReference>
<dbReference type="InterPro" id="IPR015865">
    <property type="entry name" value="Riboflavin_kinase_bac/euk"/>
</dbReference>
<gene>
    <name evidence="17" type="ORF">SAMN05660206_102135</name>
</gene>
<proteinExistence type="inferred from homology"/>
<reference evidence="17 18" key="1">
    <citation type="submission" date="2016-10" db="EMBL/GenBank/DDBJ databases">
        <authorList>
            <person name="de Groot N.N."/>
        </authorList>
    </citation>
    <scope>NUCLEOTIDE SEQUENCE [LARGE SCALE GENOMIC DNA]</scope>
    <source>
        <strain evidence="17 18">DSM 22789</strain>
    </source>
</reference>
<evidence type="ECO:0000313" key="17">
    <source>
        <dbReference type="EMBL" id="SFS47720.1"/>
    </source>
</evidence>
<keyword evidence="6 15" id="KW-0808">Transferase</keyword>
<evidence type="ECO:0000313" key="18">
    <source>
        <dbReference type="Proteomes" id="UP000198785"/>
    </source>
</evidence>